<dbReference type="EMBL" id="WIXE01003920">
    <property type="protein sequence ID" value="KAK5983493.1"/>
    <property type="molecule type" value="Genomic_DNA"/>
</dbReference>
<proteinExistence type="predicted"/>
<protein>
    <submittedName>
        <fullName evidence="1">Uncharacterized protein</fullName>
    </submittedName>
</protein>
<accession>A0AAN8IU10</accession>
<keyword evidence="2" id="KW-1185">Reference proteome</keyword>
<organism evidence="1 2">
    <name type="scientific">Trichostrongylus colubriformis</name>
    <name type="common">Black scour worm</name>
    <dbReference type="NCBI Taxonomy" id="6319"/>
    <lineage>
        <taxon>Eukaryota</taxon>
        <taxon>Metazoa</taxon>
        <taxon>Ecdysozoa</taxon>
        <taxon>Nematoda</taxon>
        <taxon>Chromadorea</taxon>
        <taxon>Rhabditida</taxon>
        <taxon>Rhabditina</taxon>
        <taxon>Rhabditomorpha</taxon>
        <taxon>Strongyloidea</taxon>
        <taxon>Trichostrongylidae</taxon>
        <taxon>Trichostrongylus</taxon>
    </lineage>
</organism>
<comment type="caution">
    <text evidence="1">The sequence shown here is derived from an EMBL/GenBank/DDBJ whole genome shotgun (WGS) entry which is preliminary data.</text>
</comment>
<evidence type="ECO:0000313" key="1">
    <source>
        <dbReference type="EMBL" id="KAK5983493.1"/>
    </source>
</evidence>
<dbReference type="Proteomes" id="UP001331761">
    <property type="component" value="Unassembled WGS sequence"/>
</dbReference>
<name>A0AAN8IU10_TRICO</name>
<evidence type="ECO:0000313" key="2">
    <source>
        <dbReference type="Proteomes" id="UP001331761"/>
    </source>
</evidence>
<gene>
    <name evidence="1" type="ORF">GCK32_011924</name>
</gene>
<sequence>MSPPIIVDAYLNIVDPFQENLTYSGIVIEKMEGFTGRAQPQCNHYKILCHQFMKCFGNCESFLFPASELNDVNEEMLTDEQEEEARHIMTNPCVGMFAYCLSVDYFHLATILDLTTPDAF</sequence>
<dbReference type="AlphaFoldDB" id="A0AAN8IU10"/>
<reference evidence="1 2" key="1">
    <citation type="submission" date="2019-10" db="EMBL/GenBank/DDBJ databases">
        <title>Assembly and Annotation for the nematode Trichostrongylus colubriformis.</title>
        <authorList>
            <person name="Martin J."/>
        </authorList>
    </citation>
    <scope>NUCLEOTIDE SEQUENCE [LARGE SCALE GENOMIC DNA]</scope>
    <source>
        <strain evidence="1">G859</strain>
        <tissue evidence="1">Whole worm</tissue>
    </source>
</reference>